<feature type="domain" description="Tify" evidence="4">
    <location>
        <begin position="438"/>
        <end position="463"/>
    </location>
</feature>
<evidence type="ECO:0000313" key="5">
    <source>
        <dbReference type="EMBL" id="MBA4680580.1"/>
    </source>
</evidence>
<keyword evidence="2" id="KW-0539">Nucleus</keyword>
<feature type="region of interest" description="Disordered" evidence="3">
    <location>
        <begin position="56"/>
        <end position="97"/>
    </location>
</feature>
<sequence>MGESEVLDNGRIELKRELGCVVNEEAELGASPRRKHARLASETTIDALWSELRDNPVVSPTRDNENVSSLDTSSSHPAEMVSSSDNQVNSGDITSESSGNSCLVSCIDERSRNHGSCSGVSTSQISLEIPKHISTTGIRKITFKFSKSKEEYESKLSSSAAGAQLASSGVCEADSIIDSSDELGLDDSSDRFLYNMELKMSKKVVPDSYPTNVKKLLATGILEGARVKYISTSGEKEIPGEIRGCGYLCGCVACNFTNVLSAYEFEQHAGGSKTRHPNNHIFLENGRPIYSIIEELKTAPLGILEELVKDMAGSSFNEGSFHAWKASLQQCDGMFLAGKKYQRKSCSIYPAHLSLANRSTDEQNVVKRRANPSKHLGKRSSSSTLHPALFHKRTGEGGAKKRDNDLHRLLFMPNGLADGAKLAYYAKGQKILEGYKHANGIVCGHCSFEISPSQFEAHAGWAARRQPTWAKSDNWEQ</sequence>
<dbReference type="EMBL" id="GISG01287684">
    <property type="protein sequence ID" value="MBA4680580.1"/>
    <property type="molecule type" value="Transcribed_RNA"/>
</dbReference>
<reference evidence="5" key="1">
    <citation type="journal article" date="2013" name="J. Plant Res.">
        <title>Effect of fungi and light on seed germination of three Opuntia species from semiarid lands of central Mexico.</title>
        <authorList>
            <person name="Delgado-Sanchez P."/>
            <person name="Jimenez-Bremont J.F."/>
            <person name="Guerrero-Gonzalez Mde L."/>
            <person name="Flores J."/>
        </authorList>
    </citation>
    <scope>NUCLEOTIDE SEQUENCE</scope>
    <source>
        <tissue evidence="5">Cladode</tissue>
    </source>
</reference>
<evidence type="ECO:0000256" key="3">
    <source>
        <dbReference type="SAM" id="MobiDB-lite"/>
    </source>
</evidence>
<dbReference type="Pfam" id="PF16135">
    <property type="entry name" value="TDBD"/>
    <property type="match status" value="2"/>
</dbReference>
<evidence type="ECO:0000259" key="4">
    <source>
        <dbReference type="Pfam" id="PF16135"/>
    </source>
</evidence>
<dbReference type="GO" id="GO:0045944">
    <property type="term" value="P:positive regulation of transcription by RNA polymerase II"/>
    <property type="evidence" value="ECO:0007669"/>
    <property type="project" value="TreeGrafter"/>
</dbReference>
<feature type="compositionally biased region" description="Basic residues" evidence="3">
    <location>
        <begin position="366"/>
        <end position="378"/>
    </location>
</feature>
<dbReference type="GO" id="GO:0003682">
    <property type="term" value="F:chromatin binding"/>
    <property type="evidence" value="ECO:0007669"/>
    <property type="project" value="TreeGrafter"/>
</dbReference>
<feature type="compositionally biased region" description="Polar residues" evidence="3">
    <location>
        <begin position="66"/>
        <end position="97"/>
    </location>
</feature>
<accession>A0A7C9EZG1</accession>
<evidence type="ECO:0000256" key="2">
    <source>
        <dbReference type="ARBA" id="ARBA00023242"/>
    </source>
</evidence>
<proteinExistence type="predicted"/>
<reference evidence="5" key="2">
    <citation type="submission" date="2020-07" db="EMBL/GenBank/DDBJ databases">
        <authorList>
            <person name="Vera ALvarez R."/>
            <person name="Arias-Moreno D.M."/>
            <person name="Jimenez-Jacinto V."/>
            <person name="Jimenez-Bremont J.F."/>
            <person name="Swaminathan K."/>
            <person name="Moose S.P."/>
            <person name="Guerrero-Gonzalez M.L."/>
            <person name="Marino-Ramirez L."/>
            <person name="Landsman D."/>
            <person name="Rodriguez-Kessler M."/>
            <person name="Delgado-Sanchez P."/>
        </authorList>
    </citation>
    <scope>NUCLEOTIDE SEQUENCE</scope>
    <source>
        <tissue evidence="5">Cladode</tissue>
    </source>
</reference>
<organism evidence="5">
    <name type="scientific">Opuntia streptacantha</name>
    <name type="common">Prickly pear cactus</name>
    <name type="synonym">Opuntia cardona</name>
    <dbReference type="NCBI Taxonomy" id="393608"/>
    <lineage>
        <taxon>Eukaryota</taxon>
        <taxon>Viridiplantae</taxon>
        <taxon>Streptophyta</taxon>
        <taxon>Embryophyta</taxon>
        <taxon>Tracheophyta</taxon>
        <taxon>Spermatophyta</taxon>
        <taxon>Magnoliopsida</taxon>
        <taxon>eudicotyledons</taxon>
        <taxon>Gunneridae</taxon>
        <taxon>Pentapetalae</taxon>
        <taxon>Caryophyllales</taxon>
        <taxon>Cactineae</taxon>
        <taxon>Cactaceae</taxon>
        <taxon>Opuntioideae</taxon>
        <taxon>Opuntia</taxon>
    </lineage>
</organism>
<dbReference type="PANTHER" id="PTHR47025:SF7">
    <property type="entry name" value="ACYL-COA N-ACYLTRANSFERASE WITH RING_FYVE_PHD-TYPE ZINC FINGER DOMAIN-CONTAINING PROTEIN"/>
    <property type="match status" value="1"/>
</dbReference>
<dbReference type="InterPro" id="IPR032308">
    <property type="entry name" value="TDBD"/>
</dbReference>
<protein>
    <recommendedName>
        <fullName evidence="4">Tify domain-containing protein</fullName>
    </recommendedName>
</protein>
<dbReference type="PANTHER" id="PTHR47025">
    <property type="entry name" value="AUTOIMMUNE REGULATOR"/>
    <property type="match status" value="1"/>
</dbReference>
<feature type="region of interest" description="Disordered" evidence="3">
    <location>
        <begin position="360"/>
        <end position="401"/>
    </location>
</feature>
<evidence type="ECO:0000256" key="1">
    <source>
        <dbReference type="ARBA" id="ARBA00004123"/>
    </source>
</evidence>
<feature type="domain" description="Tify" evidence="4">
    <location>
        <begin position="240"/>
        <end position="295"/>
    </location>
</feature>
<dbReference type="GO" id="GO:0000977">
    <property type="term" value="F:RNA polymerase II transcription regulatory region sequence-specific DNA binding"/>
    <property type="evidence" value="ECO:0007669"/>
    <property type="project" value="TreeGrafter"/>
</dbReference>
<dbReference type="AlphaFoldDB" id="A0A7C9EZG1"/>
<name>A0A7C9EZG1_OPUST</name>
<dbReference type="GO" id="GO:0042393">
    <property type="term" value="F:histone binding"/>
    <property type="evidence" value="ECO:0007669"/>
    <property type="project" value="TreeGrafter"/>
</dbReference>
<comment type="subcellular location">
    <subcellularLocation>
        <location evidence="1">Nucleus</location>
    </subcellularLocation>
</comment>
<dbReference type="GO" id="GO:0005634">
    <property type="term" value="C:nucleus"/>
    <property type="evidence" value="ECO:0007669"/>
    <property type="project" value="UniProtKB-SubCell"/>
</dbReference>